<evidence type="ECO:0000313" key="9">
    <source>
        <dbReference type="Proteomes" id="UP001358586"/>
    </source>
</evidence>
<comment type="subcellular location">
    <subcellularLocation>
        <location evidence="1">Membrane</location>
        <topology evidence="1">Single-pass type II membrane protein</topology>
    </subcellularLocation>
</comment>
<evidence type="ECO:0000256" key="6">
    <source>
        <dbReference type="ARBA" id="ARBA00023002"/>
    </source>
</evidence>
<evidence type="ECO:0008006" key="10">
    <source>
        <dbReference type="Google" id="ProtNLM"/>
    </source>
</evidence>
<comment type="similarity">
    <text evidence="2 7">Belongs to the short-chain dehydrogenases/reductases (SDR) family.</text>
</comment>
<evidence type="ECO:0000313" key="8">
    <source>
        <dbReference type="EMBL" id="KAK5805316.1"/>
    </source>
</evidence>
<keyword evidence="5" id="KW-0812">Transmembrane</keyword>
<dbReference type="EMBL" id="JARKNE010000009">
    <property type="protein sequence ID" value="KAK5805316.1"/>
    <property type="molecule type" value="Genomic_DNA"/>
</dbReference>
<sequence length="357" mass="39995">MDMIDKFMHAVLSITFFVFFLHYRLFTSLVATARSLFKENVSGKVVLITGASSGIGEHVAYEYARRGACLAVVARREHRLRQVAAVCEIIGSPEAVYIVGDVAKMEDCQQFVEATVSYFGHCKQPIRRLDFGGFNFLLVFDVVVTVDHLVTNAGVTPVCMFKDYDDITKASPAMEINFWGSVYSTYYAYGHLKKSKGKIIVIASSTGWLFAPRLSFYSASKAAVISFYETLRYEFGGDIGITIVTPGLIKTEMTDGKFLSKEARLQLDPEMRDVEISVMPLESACECGKAIVAGSCRGDNYLTVPHWYEWTKLWKVFCPGIMDRWIGFLLMPCNSHNEVPTKKLTHFVNGLTQFLSS</sequence>
<dbReference type="InterPro" id="IPR036291">
    <property type="entry name" value="NAD(P)-bd_dom_sf"/>
</dbReference>
<keyword evidence="3" id="KW-0521">NADP</keyword>
<comment type="caution">
    <text evidence="8">The sequence shown here is derived from an EMBL/GenBank/DDBJ whole genome shotgun (WGS) entry which is preliminary data.</text>
</comment>
<keyword evidence="5" id="KW-0735">Signal-anchor</keyword>
<dbReference type="InterPro" id="IPR002347">
    <property type="entry name" value="SDR_fam"/>
</dbReference>
<dbReference type="PANTHER" id="PTHR43391:SF76">
    <property type="entry name" value="11-BETA-HYDROXYSTEROID DEHYDROGENASE-LIKE 2-RELATED"/>
    <property type="match status" value="1"/>
</dbReference>
<dbReference type="PRINTS" id="PR00081">
    <property type="entry name" value="GDHRDH"/>
</dbReference>
<reference evidence="8 9" key="1">
    <citation type="submission" date="2023-03" db="EMBL/GenBank/DDBJ databases">
        <title>WGS of Gossypium arboreum.</title>
        <authorList>
            <person name="Yu D."/>
        </authorList>
    </citation>
    <scope>NUCLEOTIDE SEQUENCE [LARGE SCALE GENOMIC DNA]</scope>
    <source>
        <tissue evidence="8">Leaf</tissue>
    </source>
</reference>
<organism evidence="8 9">
    <name type="scientific">Gossypium arboreum</name>
    <name type="common">Tree cotton</name>
    <name type="synonym">Gossypium nanking</name>
    <dbReference type="NCBI Taxonomy" id="29729"/>
    <lineage>
        <taxon>Eukaryota</taxon>
        <taxon>Viridiplantae</taxon>
        <taxon>Streptophyta</taxon>
        <taxon>Embryophyta</taxon>
        <taxon>Tracheophyta</taxon>
        <taxon>Spermatophyta</taxon>
        <taxon>Magnoliopsida</taxon>
        <taxon>eudicotyledons</taxon>
        <taxon>Gunneridae</taxon>
        <taxon>Pentapetalae</taxon>
        <taxon>rosids</taxon>
        <taxon>malvids</taxon>
        <taxon>Malvales</taxon>
        <taxon>Malvaceae</taxon>
        <taxon>Malvoideae</taxon>
        <taxon>Gossypium</taxon>
    </lineage>
</organism>
<keyword evidence="9" id="KW-1185">Reference proteome</keyword>
<evidence type="ECO:0000256" key="2">
    <source>
        <dbReference type="ARBA" id="ARBA00006484"/>
    </source>
</evidence>
<evidence type="ECO:0000256" key="1">
    <source>
        <dbReference type="ARBA" id="ARBA00004606"/>
    </source>
</evidence>
<evidence type="ECO:0000256" key="5">
    <source>
        <dbReference type="ARBA" id="ARBA00022968"/>
    </source>
</evidence>
<keyword evidence="6" id="KW-0560">Oxidoreductase</keyword>
<dbReference type="Pfam" id="PF00106">
    <property type="entry name" value="adh_short"/>
    <property type="match status" value="2"/>
</dbReference>
<dbReference type="PRINTS" id="PR00080">
    <property type="entry name" value="SDRFAMILY"/>
</dbReference>
<dbReference type="InterPro" id="IPR020904">
    <property type="entry name" value="Sc_DH/Rdtase_CS"/>
</dbReference>
<keyword evidence="4" id="KW-0443">Lipid metabolism</keyword>
<keyword evidence="4" id="KW-0752">Steroid biosynthesis</keyword>
<accession>A0ABR0NWH9</accession>
<evidence type="ECO:0000256" key="3">
    <source>
        <dbReference type="ARBA" id="ARBA00022857"/>
    </source>
</evidence>
<evidence type="ECO:0000256" key="4">
    <source>
        <dbReference type="ARBA" id="ARBA00022955"/>
    </source>
</evidence>
<evidence type="ECO:0000256" key="7">
    <source>
        <dbReference type="RuleBase" id="RU000363"/>
    </source>
</evidence>
<dbReference type="Proteomes" id="UP001358586">
    <property type="component" value="Chromosome 9"/>
</dbReference>
<protein>
    <recommendedName>
        <fullName evidence="10">11-beta-hydroxysteroid dehydrogenase-like 6</fullName>
    </recommendedName>
</protein>
<keyword evidence="4" id="KW-0444">Lipid biosynthesis</keyword>
<dbReference type="PROSITE" id="PS00061">
    <property type="entry name" value="ADH_SHORT"/>
    <property type="match status" value="1"/>
</dbReference>
<gene>
    <name evidence="8" type="ORF">PVK06_032969</name>
</gene>
<dbReference type="PANTHER" id="PTHR43391">
    <property type="entry name" value="RETINOL DEHYDROGENASE-RELATED"/>
    <property type="match status" value="1"/>
</dbReference>
<dbReference type="SUPFAM" id="SSF51735">
    <property type="entry name" value="NAD(P)-binding Rossmann-fold domains"/>
    <property type="match status" value="1"/>
</dbReference>
<proteinExistence type="inferred from homology"/>
<dbReference type="Gene3D" id="3.40.50.720">
    <property type="entry name" value="NAD(P)-binding Rossmann-like Domain"/>
    <property type="match status" value="1"/>
</dbReference>
<name>A0ABR0NWH9_GOSAR</name>